<evidence type="ECO:0000256" key="1">
    <source>
        <dbReference type="SAM" id="MobiDB-lite"/>
    </source>
</evidence>
<dbReference type="InterPro" id="IPR004038">
    <property type="entry name" value="Ribosomal_eL8/eL30/eS12/Gad45"/>
</dbReference>
<protein>
    <recommendedName>
        <fullName evidence="2">Ribosomal protein eL8/eL30/eS12/Gadd45 domain-containing protein</fullName>
    </recommendedName>
</protein>
<gene>
    <name evidence="3" type="ORF">XENOCAPTIV_007231</name>
</gene>
<feature type="compositionally biased region" description="Basic and acidic residues" evidence="1">
    <location>
        <begin position="233"/>
        <end position="251"/>
    </location>
</feature>
<feature type="compositionally biased region" description="Polar residues" evidence="1">
    <location>
        <begin position="15"/>
        <end position="26"/>
    </location>
</feature>
<reference evidence="3 4" key="1">
    <citation type="submission" date="2021-06" db="EMBL/GenBank/DDBJ databases">
        <authorList>
            <person name="Palmer J.M."/>
        </authorList>
    </citation>
    <scope>NUCLEOTIDE SEQUENCE [LARGE SCALE GENOMIC DNA]</scope>
    <source>
        <strain evidence="3 4">XC_2019</strain>
        <tissue evidence="3">Muscle</tissue>
    </source>
</reference>
<evidence type="ECO:0000313" key="4">
    <source>
        <dbReference type="Proteomes" id="UP001434883"/>
    </source>
</evidence>
<feature type="region of interest" description="Disordered" evidence="1">
    <location>
        <begin position="1"/>
        <end position="29"/>
    </location>
</feature>
<dbReference type="InterPro" id="IPR029064">
    <property type="entry name" value="Ribosomal_eL30-like_sf"/>
</dbReference>
<dbReference type="InterPro" id="IPR042848">
    <property type="entry name" value="Rpp38"/>
</dbReference>
<dbReference type="Pfam" id="PF01248">
    <property type="entry name" value="Ribosomal_L7Ae"/>
    <property type="match status" value="1"/>
</dbReference>
<sequence length="289" mass="32509">MAAAAKPSKKELKKQIQSKTSFTSPFSAKWSPLPHKDEHFILTTLKDKLIATGLEKKEVKVPRQWRKKKEHKPDAATEPVRQVSPEAQGPDPTTNGWTDTAARRQLAIGINEVTKALERNQLQLLLVCKSVRPQHMTNHLIGLSVTRSVPACQVPRLSKSMAEQLGLKSVLALGFRECSSKEHEMFRDTVDAIIPRVPPLDVVWLKGEAARVTSELTADLEQVEEEEGEEKMEEGKEEAGERKTQKRKLEIESEVPESPLTCTLQPLKVKRIVPNPGKKRKAKLKKQMK</sequence>
<dbReference type="PANTHER" id="PTHR46948:SF1">
    <property type="entry name" value="RIBONUCLEASE P PROTEIN SUBUNIT P38"/>
    <property type="match status" value="1"/>
</dbReference>
<evidence type="ECO:0000259" key="2">
    <source>
        <dbReference type="Pfam" id="PF01248"/>
    </source>
</evidence>
<proteinExistence type="predicted"/>
<organism evidence="3 4">
    <name type="scientific">Xenoophorus captivus</name>
    <dbReference type="NCBI Taxonomy" id="1517983"/>
    <lineage>
        <taxon>Eukaryota</taxon>
        <taxon>Metazoa</taxon>
        <taxon>Chordata</taxon>
        <taxon>Craniata</taxon>
        <taxon>Vertebrata</taxon>
        <taxon>Euteleostomi</taxon>
        <taxon>Actinopterygii</taxon>
        <taxon>Neopterygii</taxon>
        <taxon>Teleostei</taxon>
        <taxon>Neoteleostei</taxon>
        <taxon>Acanthomorphata</taxon>
        <taxon>Ovalentaria</taxon>
        <taxon>Atherinomorphae</taxon>
        <taxon>Cyprinodontiformes</taxon>
        <taxon>Goodeidae</taxon>
        <taxon>Xenoophorus</taxon>
    </lineage>
</organism>
<evidence type="ECO:0000313" key="3">
    <source>
        <dbReference type="EMBL" id="MEQ2210009.1"/>
    </source>
</evidence>
<dbReference type="EMBL" id="JAHRIN010052229">
    <property type="protein sequence ID" value="MEQ2210009.1"/>
    <property type="molecule type" value="Genomic_DNA"/>
</dbReference>
<feature type="domain" description="Ribosomal protein eL8/eL30/eS12/Gadd45" evidence="2">
    <location>
        <begin position="102"/>
        <end position="173"/>
    </location>
</feature>
<feature type="region of interest" description="Disordered" evidence="1">
    <location>
        <begin position="220"/>
        <end position="257"/>
    </location>
</feature>
<comment type="caution">
    <text evidence="3">The sequence shown here is derived from an EMBL/GenBank/DDBJ whole genome shotgun (WGS) entry which is preliminary data.</text>
</comment>
<keyword evidence="4" id="KW-1185">Reference proteome</keyword>
<accession>A0ABV0RP95</accession>
<name>A0ABV0RP95_9TELE</name>
<feature type="compositionally biased region" description="Acidic residues" evidence="1">
    <location>
        <begin position="221"/>
        <end position="232"/>
    </location>
</feature>
<dbReference type="Proteomes" id="UP001434883">
    <property type="component" value="Unassembled WGS sequence"/>
</dbReference>
<dbReference type="Gene3D" id="3.30.1330.30">
    <property type="match status" value="1"/>
</dbReference>
<feature type="region of interest" description="Disordered" evidence="1">
    <location>
        <begin position="60"/>
        <end position="98"/>
    </location>
</feature>
<dbReference type="SUPFAM" id="SSF55315">
    <property type="entry name" value="L30e-like"/>
    <property type="match status" value="1"/>
</dbReference>
<dbReference type="PANTHER" id="PTHR46948">
    <property type="entry name" value="RIBONUCLEASE P PROTEIN SUBUNIT P38"/>
    <property type="match status" value="1"/>
</dbReference>